<feature type="signal peptide" evidence="1">
    <location>
        <begin position="1"/>
        <end position="22"/>
    </location>
</feature>
<dbReference type="Gene3D" id="1.20.1600.10">
    <property type="entry name" value="Outer membrane efflux proteins (OEP)"/>
    <property type="match status" value="1"/>
</dbReference>
<dbReference type="PATRIC" id="fig|1288298.3.peg.3966"/>
<accession>A0A0A0HEE5</accession>
<gene>
    <name evidence="2" type="ORF">rosmuc_03966</name>
</gene>
<feature type="chain" id="PRO_5001963208" evidence="1">
    <location>
        <begin position="23"/>
        <end position="487"/>
    </location>
</feature>
<dbReference type="AlphaFoldDB" id="A0A0A0HEE5"/>
<dbReference type="GO" id="GO:0015562">
    <property type="term" value="F:efflux transmembrane transporter activity"/>
    <property type="evidence" value="ECO:0007669"/>
    <property type="project" value="InterPro"/>
</dbReference>
<organism evidence="2 3">
    <name type="scientific">Roseovarius mucosus DSM 17069</name>
    <dbReference type="NCBI Taxonomy" id="1288298"/>
    <lineage>
        <taxon>Bacteria</taxon>
        <taxon>Pseudomonadati</taxon>
        <taxon>Pseudomonadota</taxon>
        <taxon>Alphaproteobacteria</taxon>
        <taxon>Rhodobacterales</taxon>
        <taxon>Roseobacteraceae</taxon>
        <taxon>Roseovarius</taxon>
    </lineage>
</organism>
<dbReference type="PROSITE" id="PS51257">
    <property type="entry name" value="PROKAR_LIPOPROTEIN"/>
    <property type="match status" value="1"/>
</dbReference>
<dbReference type="OrthoDB" id="237412at2"/>
<comment type="caution">
    <text evidence="2">The sequence shown here is derived from an EMBL/GenBank/DDBJ whole genome shotgun (WGS) entry which is preliminary data.</text>
</comment>
<dbReference type="SUPFAM" id="SSF56954">
    <property type="entry name" value="Outer membrane efflux proteins (OEP)"/>
    <property type="match status" value="1"/>
</dbReference>
<sequence>MRVSKFPLVFGFPLILGACATAVPGIYTEPKAGFANISSQVTPAIGKRTAFAETQAENEALKKQVHAMVHRKTISADTAVQVALLNNKGLQASYANVGLSAAEAWQQSTPENPIVAIGILGIGAPELGAYRAIEGLIRSNVLDATTRKQRTAIADANFRKAQLSAVNDTLALANQTRKAWVDAVAAFEAVSYLRRAKATSDAGSELAMRLGETGALNTAGQAREQAFNAELAGQLAQARLNATRSKEQLTRLMGLWGTEVDYYVPDALPALPRSVGRVTDIEAKALRNRVDLRVAKLGLEAQAKAFGLTDQTRIISDLEFIAGFEAEREIEDGETETVTTPQVEVEFAIPIYDTGKARMRKAELSYLQAANVLAERAVNVRSEARGAEASYHAAYKIARHYRDVLVPLRTTVEEEGLLSYNGMITNTFELLTDVREKLGASLEAANAKREFYMAQADLTAAIYGGGEGGGGAGGEGATLAAGGGAGH</sequence>
<dbReference type="HOGENOM" id="CLU_043115_0_0_5"/>
<name>A0A0A0HEE5_9RHOB</name>
<dbReference type="InterPro" id="IPR010131">
    <property type="entry name" value="MdtP/NodT-like"/>
</dbReference>
<dbReference type="RefSeq" id="WP_008282874.1">
    <property type="nucleotide sequence ID" value="NZ_KN293988.1"/>
</dbReference>
<evidence type="ECO:0000313" key="2">
    <source>
        <dbReference type="EMBL" id="KGM86092.1"/>
    </source>
</evidence>
<protein>
    <submittedName>
        <fullName evidence="2">Outer membrane protein</fullName>
    </submittedName>
</protein>
<reference evidence="2 3" key="1">
    <citation type="submission" date="2013-01" db="EMBL/GenBank/DDBJ databases">
        <authorList>
            <person name="Fiebig A."/>
            <person name="Goeker M."/>
            <person name="Klenk H.-P.P."/>
        </authorList>
    </citation>
    <scope>NUCLEOTIDE SEQUENCE [LARGE SCALE GENOMIC DNA]</scope>
    <source>
        <strain evidence="2 3">DSM 17069</strain>
    </source>
</reference>
<dbReference type="EMBL" id="AONH01000024">
    <property type="protein sequence ID" value="KGM86092.1"/>
    <property type="molecule type" value="Genomic_DNA"/>
</dbReference>
<proteinExistence type="predicted"/>
<dbReference type="eggNOG" id="COG1538">
    <property type="taxonomic scope" value="Bacteria"/>
</dbReference>
<dbReference type="PANTHER" id="PTHR30203:SF24">
    <property type="entry name" value="BLR4935 PROTEIN"/>
    <property type="match status" value="1"/>
</dbReference>
<dbReference type="PANTHER" id="PTHR30203">
    <property type="entry name" value="OUTER MEMBRANE CATION EFFLUX PROTEIN"/>
    <property type="match status" value="1"/>
</dbReference>
<dbReference type="Proteomes" id="UP000030021">
    <property type="component" value="Unassembled WGS sequence"/>
</dbReference>
<keyword evidence="1" id="KW-0732">Signal</keyword>
<evidence type="ECO:0000313" key="3">
    <source>
        <dbReference type="Proteomes" id="UP000030021"/>
    </source>
</evidence>
<evidence type="ECO:0000256" key="1">
    <source>
        <dbReference type="SAM" id="SignalP"/>
    </source>
</evidence>